<dbReference type="STRING" id="583345.Mmol_1470"/>
<sequence>MNASEAKFLFDASGISISEWARVNNFSATLVYQVLDGKRKCMRGQSHQIAVALGLKSGFKMDVEQLSKKLTDLKEEKQT</sequence>
<proteinExistence type="predicted"/>
<evidence type="ECO:0000313" key="2">
    <source>
        <dbReference type="Proteomes" id="UP000002742"/>
    </source>
</evidence>
<dbReference type="NCBIfam" id="TIGR04111">
    <property type="entry name" value="BcepMu_gp16"/>
    <property type="match status" value="1"/>
</dbReference>
<dbReference type="InterPro" id="IPR026365">
    <property type="entry name" value="BcepMu_gp16"/>
</dbReference>
<keyword evidence="2" id="KW-1185">Reference proteome</keyword>
<dbReference type="KEGG" id="mmb:Mmol_1470"/>
<organism evidence="1 2">
    <name type="scientific">Methylotenera mobilis (strain JLW8 / ATCC BAA-1282 / DSM 17540)</name>
    <dbReference type="NCBI Taxonomy" id="583345"/>
    <lineage>
        <taxon>Bacteria</taxon>
        <taxon>Pseudomonadati</taxon>
        <taxon>Pseudomonadota</taxon>
        <taxon>Betaproteobacteria</taxon>
        <taxon>Nitrosomonadales</taxon>
        <taxon>Methylophilaceae</taxon>
        <taxon>Methylotenera</taxon>
    </lineage>
</organism>
<evidence type="ECO:0000313" key="1">
    <source>
        <dbReference type="EMBL" id="ACT48374.1"/>
    </source>
</evidence>
<gene>
    <name evidence="1" type="ordered locus">Mmol_1470</name>
</gene>
<protein>
    <recommendedName>
        <fullName evidence="3">DNA-binding protein</fullName>
    </recommendedName>
</protein>
<accession>C6WWS5</accession>
<dbReference type="OrthoDB" id="5679056at2"/>
<reference evidence="1 2" key="2">
    <citation type="journal article" date="2011" name="J. Bacteriol.">
        <title>Genomes of three methylotrophs from a single niche uncover genetic and metabolic divergence of Methylophilaceae.</title>
        <authorList>
            <person name="Lapidus A."/>
            <person name="Clum A."/>
            <person name="Labutti K."/>
            <person name="Kaluzhnaya M.G."/>
            <person name="Lim S."/>
            <person name="Beck D.A."/>
            <person name="Glavina Del Rio T."/>
            <person name="Nolan M."/>
            <person name="Mavromatis K."/>
            <person name="Huntemann M."/>
            <person name="Lucas S."/>
            <person name="Lidstrom M.E."/>
            <person name="Ivanova N."/>
            <person name="Chistoserdova L."/>
        </authorList>
    </citation>
    <scope>NUCLEOTIDE SEQUENCE [LARGE SCALE GENOMIC DNA]</scope>
    <source>
        <strain evidence="2">JLW8 / ATCC BAA-1282 / DSM 17540</strain>
    </source>
</reference>
<dbReference type="HOGENOM" id="CLU_185240_1_1_4"/>
<name>C6WWS5_METML</name>
<dbReference type="AlphaFoldDB" id="C6WWS5"/>
<dbReference type="RefSeq" id="WP_015832409.1">
    <property type="nucleotide sequence ID" value="NC_012968.1"/>
</dbReference>
<reference evidence="2" key="1">
    <citation type="submission" date="2009-07" db="EMBL/GenBank/DDBJ databases">
        <title>Complete sequence of Methylotenera mobilis JLW8.</title>
        <authorList>
            <consortium name="US DOE Joint Genome Institute"/>
            <person name="Lucas S."/>
            <person name="Copeland A."/>
            <person name="Lapidus A."/>
            <person name="Glavina del Rio T."/>
            <person name="Tice H."/>
            <person name="Bruce D."/>
            <person name="Goodwin L."/>
            <person name="Pitluck S."/>
            <person name="LaButti K.M."/>
            <person name="Clum A."/>
            <person name="Larimer F."/>
            <person name="Land M."/>
            <person name="Hauser L."/>
            <person name="Kyrpides N."/>
            <person name="Mikhailova N."/>
            <person name="Kayluzhnaya M."/>
            <person name="Chistoserdova L."/>
        </authorList>
    </citation>
    <scope>NUCLEOTIDE SEQUENCE [LARGE SCALE GENOMIC DNA]</scope>
    <source>
        <strain evidence="2">JLW8 / ATCC BAA-1282 / DSM 17540</strain>
    </source>
</reference>
<dbReference type="Proteomes" id="UP000002742">
    <property type="component" value="Chromosome"/>
</dbReference>
<dbReference type="EMBL" id="CP001672">
    <property type="protein sequence ID" value="ACT48374.1"/>
    <property type="molecule type" value="Genomic_DNA"/>
</dbReference>
<dbReference type="eggNOG" id="ENOG5033A7T">
    <property type="taxonomic scope" value="Bacteria"/>
</dbReference>
<evidence type="ECO:0008006" key="3">
    <source>
        <dbReference type="Google" id="ProtNLM"/>
    </source>
</evidence>